<gene>
    <name evidence="1" type="ORF">DERYTH_LOCUS4551</name>
</gene>
<protein>
    <submittedName>
        <fullName evidence="1">19511_t:CDS:1</fullName>
    </submittedName>
</protein>
<keyword evidence="2" id="KW-1185">Reference proteome</keyword>
<comment type="caution">
    <text evidence="1">The sequence shown here is derived from an EMBL/GenBank/DDBJ whole genome shotgun (WGS) entry which is preliminary data.</text>
</comment>
<proteinExistence type="predicted"/>
<dbReference type="OrthoDB" id="2442186at2759"/>
<dbReference type="AlphaFoldDB" id="A0A9N9APH1"/>
<accession>A0A9N9APH1</accession>
<reference evidence="1" key="1">
    <citation type="submission" date="2021-06" db="EMBL/GenBank/DDBJ databases">
        <authorList>
            <person name="Kallberg Y."/>
            <person name="Tangrot J."/>
            <person name="Rosling A."/>
        </authorList>
    </citation>
    <scope>NUCLEOTIDE SEQUENCE</scope>
    <source>
        <strain evidence="1">MA453B</strain>
    </source>
</reference>
<dbReference type="EMBL" id="CAJVPY010001762">
    <property type="protein sequence ID" value="CAG8535525.1"/>
    <property type="molecule type" value="Genomic_DNA"/>
</dbReference>
<evidence type="ECO:0000313" key="2">
    <source>
        <dbReference type="Proteomes" id="UP000789405"/>
    </source>
</evidence>
<organism evidence="1 2">
    <name type="scientific">Dentiscutata erythropus</name>
    <dbReference type="NCBI Taxonomy" id="1348616"/>
    <lineage>
        <taxon>Eukaryota</taxon>
        <taxon>Fungi</taxon>
        <taxon>Fungi incertae sedis</taxon>
        <taxon>Mucoromycota</taxon>
        <taxon>Glomeromycotina</taxon>
        <taxon>Glomeromycetes</taxon>
        <taxon>Diversisporales</taxon>
        <taxon>Gigasporaceae</taxon>
        <taxon>Dentiscutata</taxon>
    </lineage>
</organism>
<evidence type="ECO:0000313" key="1">
    <source>
        <dbReference type="EMBL" id="CAG8535525.1"/>
    </source>
</evidence>
<name>A0A9N9APH1_9GLOM</name>
<sequence>MRLHEYLIQIGVKKNVLLRLSTKAKKLNTTSLTLVNDDNYEIETCDLTTLASDASESEEKLDLNFNEKGYHEREYNFNDDESLSSEEVEYEYNYSVFIKSENRTSLPAKWYIAKVSTVDKLLSKIHINIETLMGNKLVDPNDYRIAFKSEKAAGADNNIVSDSRNKNSISKTSNLSSLELSIAKNVLEICKENHCIIYNRPCLNKNGAKENHIKITFIMFSIWNKAMASLTEPPTHPLFTYKHLTKTKTSSQLQSTNLIQQANLMQQASLIQQSLFLGQHYIPNLFYNPFSTYNSFGIPFSTPIQLSLQQTLSIIENFLKFVDESKNTKDYYQKFLSKFKQ</sequence>
<dbReference type="Proteomes" id="UP000789405">
    <property type="component" value="Unassembled WGS sequence"/>
</dbReference>